<feature type="compositionally biased region" description="Basic and acidic residues" evidence="1">
    <location>
        <begin position="44"/>
        <end position="57"/>
    </location>
</feature>
<feature type="region of interest" description="Disordered" evidence="1">
    <location>
        <begin position="44"/>
        <end position="70"/>
    </location>
</feature>
<sequence length="70" mass="7787">MAAWFDYLPDQMYVPLGVIDQIDDLAPDLHCHANNAPDWLHLDDGLPRDNGSGRDYLHAQSAPDTGPTEQ</sequence>
<name>A0A2R8C630_9RHOB</name>
<dbReference type="AlphaFoldDB" id="A0A2R8C630"/>
<proteinExistence type="predicted"/>
<gene>
    <name evidence="2" type="ORF">TRM7615_01393</name>
</gene>
<reference evidence="3" key="1">
    <citation type="submission" date="2018-03" db="EMBL/GenBank/DDBJ databases">
        <authorList>
            <person name="Rodrigo-Torres L."/>
            <person name="Arahal R. D."/>
            <person name="Lucena T."/>
        </authorList>
    </citation>
    <scope>NUCLEOTIDE SEQUENCE [LARGE SCALE GENOMIC DNA]</scope>
    <source>
        <strain evidence="3">CECT 7615</strain>
    </source>
</reference>
<dbReference type="Proteomes" id="UP000244898">
    <property type="component" value="Unassembled WGS sequence"/>
</dbReference>
<dbReference type="InterPro" id="IPR011057">
    <property type="entry name" value="Mss4-like_sf"/>
</dbReference>
<dbReference type="EMBL" id="ONZG01000003">
    <property type="protein sequence ID" value="SPJ27899.1"/>
    <property type="molecule type" value="Genomic_DNA"/>
</dbReference>
<accession>A0A2R8C630</accession>
<organism evidence="2 3">
    <name type="scientific">Falsiruegeria mediterranea M17</name>
    <dbReference type="NCBI Taxonomy" id="1200281"/>
    <lineage>
        <taxon>Bacteria</taxon>
        <taxon>Pseudomonadati</taxon>
        <taxon>Pseudomonadota</taxon>
        <taxon>Alphaproteobacteria</taxon>
        <taxon>Rhodobacterales</taxon>
        <taxon>Roseobacteraceae</taxon>
        <taxon>Falsiruegeria</taxon>
    </lineage>
</organism>
<evidence type="ECO:0000313" key="2">
    <source>
        <dbReference type="EMBL" id="SPJ27899.1"/>
    </source>
</evidence>
<dbReference type="SUPFAM" id="SSF51316">
    <property type="entry name" value="Mss4-like"/>
    <property type="match status" value="1"/>
</dbReference>
<evidence type="ECO:0000256" key="1">
    <source>
        <dbReference type="SAM" id="MobiDB-lite"/>
    </source>
</evidence>
<keyword evidence="3" id="KW-1185">Reference proteome</keyword>
<protein>
    <submittedName>
        <fullName evidence="2">Uncharacterized protein</fullName>
    </submittedName>
</protein>
<evidence type="ECO:0000313" key="3">
    <source>
        <dbReference type="Proteomes" id="UP000244898"/>
    </source>
</evidence>